<dbReference type="Pfam" id="PF02626">
    <property type="entry name" value="CT_A_B"/>
    <property type="match status" value="1"/>
</dbReference>
<sequence>MTFPERAIGIKVSEAGWLSTFQDLGRENSEFMGVPCGGAADQHSAAAANILVGNSRKATCLEIMGGRFAFTATHDVMCAVTGVPAEVTVNGDRVSMWEPLCLPAGARVVLSKASGGMRNYLAFSGELETARFMGSAAPESRMGFPQQLAPGQTITLHSRYRGFTHPFLTQPLFRLPVPVPDFSPEVWTIDVVDGPETDRTPGIRKLLSSSHYTVGSKSNHVGLRLDGPVVHPEGLGEIVSHGVPIGAFEIPHGDELIILGRSRTLTAGYPIVAVAAKASLSMLGQASPGRKMTFRWIGNGQAVEQYREQQRHLAHLEERVHALFAAVGLPVSASSAAASSPSPAAA</sequence>
<dbReference type="Proteomes" id="UP001589702">
    <property type="component" value="Unassembled WGS sequence"/>
</dbReference>
<name>A0ABV5Y5Z8_ARTRM</name>
<evidence type="ECO:0000256" key="2">
    <source>
        <dbReference type="ARBA" id="ARBA00022801"/>
    </source>
</evidence>
<evidence type="ECO:0000313" key="5">
    <source>
        <dbReference type="EMBL" id="MFB9822421.1"/>
    </source>
</evidence>
<evidence type="ECO:0000256" key="3">
    <source>
        <dbReference type="ARBA" id="ARBA00022840"/>
    </source>
</evidence>
<dbReference type="PANTHER" id="PTHR43309">
    <property type="entry name" value="5-OXOPROLINASE SUBUNIT C"/>
    <property type="match status" value="1"/>
</dbReference>
<proteinExistence type="predicted"/>
<dbReference type="InterPro" id="IPR052708">
    <property type="entry name" value="PxpC"/>
</dbReference>
<dbReference type="PANTHER" id="PTHR43309:SF3">
    <property type="entry name" value="5-OXOPROLINASE SUBUNIT C"/>
    <property type="match status" value="1"/>
</dbReference>
<keyword evidence="6" id="KW-1185">Reference proteome</keyword>
<protein>
    <submittedName>
        <fullName evidence="5">Biotin-dependent carboxyltransferase family protein</fullName>
    </submittedName>
</protein>
<evidence type="ECO:0000259" key="4">
    <source>
        <dbReference type="SMART" id="SM00797"/>
    </source>
</evidence>
<dbReference type="InterPro" id="IPR003778">
    <property type="entry name" value="CT_A_B"/>
</dbReference>
<dbReference type="RefSeq" id="WP_234754411.1">
    <property type="nucleotide sequence ID" value="NZ_BAAAWN010000001.1"/>
</dbReference>
<comment type="caution">
    <text evidence="5">The sequence shown here is derived from an EMBL/GenBank/DDBJ whole genome shotgun (WGS) entry which is preliminary data.</text>
</comment>
<evidence type="ECO:0000256" key="1">
    <source>
        <dbReference type="ARBA" id="ARBA00022741"/>
    </source>
</evidence>
<keyword evidence="1" id="KW-0547">Nucleotide-binding</keyword>
<dbReference type="InterPro" id="IPR029000">
    <property type="entry name" value="Cyclophilin-like_dom_sf"/>
</dbReference>
<gene>
    <name evidence="5" type="ORF">ACFFP1_23380</name>
</gene>
<evidence type="ECO:0000313" key="6">
    <source>
        <dbReference type="Proteomes" id="UP001589702"/>
    </source>
</evidence>
<dbReference type="Gene3D" id="2.40.100.10">
    <property type="entry name" value="Cyclophilin-like"/>
    <property type="match status" value="1"/>
</dbReference>
<accession>A0ABV5Y5Z8</accession>
<dbReference type="EMBL" id="JBHMBC010000041">
    <property type="protein sequence ID" value="MFB9822421.1"/>
    <property type="molecule type" value="Genomic_DNA"/>
</dbReference>
<reference evidence="5 6" key="1">
    <citation type="submission" date="2024-09" db="EMBL/GenBank/DDBJ databases">
        <authorList>
            <person name="Sun Q."/>
            <person name="Mori K."/>
        </authorList>
    </citation>
    <scope>NUCLEOTIDE SEQUENCE [LARGE SCALE GENOMIC DNA]</scope>
    <source>
        <strain evidence="5 6">JCM 1334</strain>
    </source>
</reference>
<organism evidence="5 6">
    <name type="scientific">Arthrobacter ramosus</name>
    <dbReference type="NCBI Taxonomy" id="1672"/>
    <lineage>
        <taxon>Bacteria</taxon>
        <taxon>Bacillati</taxon>
        <taxon>Actinomycetota</taxon>
        <taxon>Actinomycetes</taxon>
        <taxon>Micrococcales</taxon>
        <taxon>Micrococcaceae</taxon>
        <taxon>Arthrobacter</taxon>
    </lineage>
</organism>
<keyword evidence="2" id="KW-0378">Hydrolase</keyword>
<dbReference type="SMART" id="SM00797">
    <property type="entry name" value="AHS2"/>
    <property type="match status" value="1"/>
</dbReference>
<feature type="domain" description="Carboxyltransferase" evidence="4">
    <location>
        <begin position="31"/>
        <end position="312"/>
    </location>
</feature>
<keyword evidence="3" id="KW-0067">ATP-binding</keyword>